<reference evidence="2 3" key="1">
    <citation type="submission" date="2018-11" db="EMBL/GenBank/DDBJ databases">
        <title>Whole genome sequencing of Pantoea sp. RIT388.</title>
        <authorList>
            <person name="Gan H.M."/>
            <person name="Hudson A.O."/>
        </authorList>
    </citation>
    <scope>NUCLEOTIDE SEQUENCE [LARGE SCALE GENOMIC DNA]</scope>
    <source>
        <strain evidence="2 3">RIT388</strain>
    </source>
</reference>
<evidence type="ECO:0000256" key="1">
    <source>
        <dbReference type="SAM" id="Phobius"/>
    </source>
</evidence>
<name>A0A3N4P738_9GAMM</name>
<feature type="transmembrane region" description="Helical" evidence="1">
    <location>
        <begin position="7"/>
        <end position="25"/>
    </location>
</feature>
<keyword evidence="1" id="KW-0812">Transmembrane</keyword>
<comment type="caution">
    <text evidence="2">The sequence shown here is derived from an EMBL/GenBank/DDBJ whole genome shotgun (WGS) entry which is preliminary data.</text>
</comment>
<organism evidence="2 3">
    <name type="scientific">Candidatus Pantoea deserta</name>
    <dbReference type="NCBI Taxonomy" id="1869313"/>
    <lineage>
        <taxon>Bacteria</taxon>
        <taxon>Pseudomonadati</taxon>
        <taxon>Pseudomonadota</taxon>
        <taxon>Gammaproteobacteria</taxon>
        <taxon>Enterobacterales</taxon>
        <taxon>Erwiniaceae</taxon>
        <taxon>Pantoea</taxon>
    </lineage>
</organism>
<sequence length="70" mass="8101">MTQIKNILTLTMPIYILCLMAVKIYQPSFYPALLPENKPRHVKLSILLKDKIKSNQSYRVKQSIPPQNTS</sequence>
<keyword evidence="3" id="KW-1185">Reference proteome</keyword>
<evidence type="ECO:0000313" key="2">
    <source>
        <dbReference type="EMBL" id="RPE04473.1"/>
    </source>
</evidence>
<dbReference type="AlphaFoldDB" id="A0A3N4P738"/>
<dbReference type="EMBL" id="RMVG01000001">
    <property type="protein sequence ID" value="RPE04473.1"/>
    <property type="molecule type" value="Genomic_DNA"/>
</dbReference>
<protein>
    <submittedName>
        <fullName evidence="2">Uncharacterized protein</fullName>
    </submittedName>
</protein>
<evidence type="ECO:0000313" key="3">
    <source>
        <dbReference type="Proteomes" id="UP000281332"/>
    </source>
</evidence>
<dbReference type="Proteomes" id="UP000281332">
    <property type="component" value="Unassembled WGS sequence"/>
</dbReference>
<keyword evidence="1" id="KW-1133">Transmembrane helix</keyword>
<keyword evidence="1" id="KW-0472">Membrane</keyword>
<proteinExistence type="predicted"/>
<accession>A0A3N4P738</accession>
<gene>
    <name evidence="2" type="ORF">BBB56_01115</name>
</gene>